<evidence type="ECO:0000313" key="2">
    <source>
        <dbReference type="EMBL" id="ASU83560.1"/>
    </source>
</evidence>
<dbReference type="AlphaFoldDB" id="A0A223S617"/>
<sequence>MNAVQDPLFDLSEPPAVLRGRLRPPNTTASHPKRPTTADDAYTGLQRRHGTRRIETVYLPGDNPKETR</sequence>
<accession>A0A223S617</accession>
<evidence type="ECO:0000313" key="3">
    <source>
        <dbReference type="Proteomes" id="UP000215005"/>
    </source>
</evidence>
<organism evidence="2 3">
    <name type="scientific">Nocardiopsis gilva YIM 90087</name>
    <dbReference type="NCBI Taxonomy" id="1235441"/>
    <lineage>
        <taxon>Bacteria</taxon>
        <taxon>Bacillati</taxon>
        <taxon>Actinomycetota</taxon>
        <taxon>Actinomycetes</taxon>
        <taxon>Streptosporangiales</taxon>
        <taxon>Nocardiopsidaceae</taxon>
        <taxon>Nocardiopsis</taxon>
    </lineage>
</organism>
<gene>
    <name evidence="2" type="ORF">CDO52_12860</name>
</gene>
<name>A0A223S617_9ACTN</name>
<evidence type="ECO:0000256" key="1">
    <source>
        <dbReference type="SAM" id="MobiDB-lite"/>
    </source>
</evidence>
<feature type="region of interest" description="Disordered" evidence="1">
    <location>
        <begin position="1"/>
        <end position="68"/>
    </location>
</feature>
<protein>
    <submittedName>
        <fullName evidence="2">Uncharacterized protein</fullName>
    </submittedName>
</protein>
<reference evidence="2 3" key="1">
    <citation type="submission" date="2017-08" db="EMBL/GenBank/DDBJ databases">
        <title>The complete genome sequence of Nocardiopsis gilva YIM 90087.</title>
        <authorList>
            <person name="Yin M."/>
            <person name="Tang S."/>
        </authorList>
    </citation>
    <scope>NUCLEOTIDE SEQUENCE [LARGE SCALE GENOMIC DNA]</scope>
    <source>
        <strain evidence="2 3">YIM 90087</strain>
    </source>
</reference>
<keyword evidence="3" id="KW-1185">Reference proteome</keyword>
<dbReference type="RefSeq" id="WP_017616836.1">
    <property type="nucleotide sequence ID" value="NZ_ANBG01000025.1"/>
</dbReference>
<dbReference type="EMBL" id="CP022753">
    <property type="protein sequence ID" value="ASU83560.1"/>
    <property type="molecule type" value="Genomic_DNA"/>
</dbReference>
<dbReference type="Proteomes" id="UP000215005">
    <property type="component" value="Chromosome"/>
</dbReference>
<proteinExistence type="predicted"/>
<dbReference type="KEGG" id="ngv:CDO52_12860"/>